<feature type="compositionally biased region" description="Basic and acidic residues" evidence="1">
    <location>
        <begin position="695"/>
        <end position="712"/>
    </location>
</feature>
<feature type="region of interest" description="Disordered" evidence="1">
    <location>
        <begin position="461"/>
        <end position="579"/>
    </location>
</feature>
<feature type="region of interest" description="Disordered" evidence="1">
    <location>
        <begin position="597"/>
        <end position="654"/>
    </location>
</feature>
<evidence type="ECO:0000256" key="1">
    <source>
        <dbReference type="SAM" id="MobiDB-lite"/>
    </source>
</evidence>
<reference evidence="2 3" key="1">
    <citation type="submission" date="2014-11" db="EMBL/GenBank/DDBJ databases">
        <authorList>
            <person name="Zhu J."/>
            <person name="Qi W."/>
            <person name="Song R."/>
        </authorList>
    </citation>
    <scope>NUCLEOTIDE SEQUENCE [LARGE SCALE GENOMIC DNA]</scope>
</reference>
<feature type="compositionally biased region" description="Basic and acidic residues" evidence="1">
    <location>
        <begin position="722"/>
        <end position="732"/>
    </location>
</feature>
<dbReference type="InParanoid" id="A0A0G4E8I0"/>
<feature type="compositionally biased region" description="Low complexity" evidence="1">
    <location>
        <begin position="508"/>
        <end position="520"/>
    </location>
</feature>
<accession>A0A0G4E8I0</accession>
<sequence>MSACPPDAAILHAKRHYTRETRALGRPPHRAAQSPSFWTSLVAWFAVWLIVTLALTELTERLVLGVGVETAATHRGGDHRQGNVCGMRGSGKGQQGEGGHEEPLELCWNQVWGPACFEVNSTWSVPDAPLALMDCPSLLTCFHHCETLPSCHSFTFFLAEPPIPSHMIPLVANGTRPVGLCWLRNDTEPLGAFPWPMAISGPWPCQGGGVLTHEPAAAEAARWGKGWARGGDTSTPSLRPKDEGPLHLPPQAHAQAHAQQHDNIRREEGSATAPCADPPSSSSPSSNVSDCHLLMAGQGRWGDRCEHVVCPSPPCRLPSACNPQTGACEPGAFMDEGAPCPEGVCFNGECQAAVRMPLSLEEEQAMQQQQRRVGMDGSEDRGNGGRGGAGGGGSVVLVCAVVSFGILSCGVGVAAIHICQRRKWAAFHVEAQRQTHRDCAGNRGPRANGGGVLVVSGGVVKLHGTRDDGGSSVQSSTSSTVAPSPYSAASSDPLSDADWANDPLVTFSPSVASDSEASSPSPTPHMPCVAFPDPLPPPPLPPHTGTTSSGPRPPFRRTSSFSPQFFPSRAGEVDDERGGRVGLAGVTSLLGLQAKGRRAPCRNMTRPPPLSPLPSAPPPPPHPLHSVSCRLPPIPEEPDDASSERGDEHDGAPMTIYHYASMPCLRREAHSNDPEHEHHQCDDHDGTSVTHVRRWVLDDGRGERERERDIRSVELPARRRREGSDGGDDRGPVDLGRMEGGID</sequence>
<feature type="region of interest" description="Disordered" evidence="1">
    <location>
        <begin position="224"/>
        <end position="289"/>
    </location>
</feature>
<protein>
    <submittedName>
        <fullName evidence="2">Uncharacterized protein</fullName>
    </submittedName>
</protein>
<feature type="compositionally biased region" description="Pro residues" evidence="1">
    <location>
        <begin position="533"/>
        <end position="542"/>
    </location>
</feature>
<dbReference type="AlphaFoldDB" id="A0A0G4E8I0"/>
<evidence type="ECO:0000313" key="3">
    <source>
        <dbReference type="Proteomes" id="UP000041254"/>
    </source>
</evidence>
<dbReference type="Proteomes" id="UP000041254">
    <property type="component" value="Unassembled WGS sequence"/>
</dbReference>
<feature type="compositionally biased region" description="Low complexity" evidence="1">
    <location>
        <begin position="249"/>
        <end position="258"/>
    </location>
</feature>
<gene>
    <name evidence="2" type="ORF">Vbra_19994</name>
</gene>
<proteinExistence type="predicted"/>
<organism evidence="2 3">
    <name type="scientific">Vitrella brassicaformis (strain CCMP3155)</name>
    <dbReference type="NCBI Taxonomy" id="1169540"/>
    <lineage>
        <taxon>Eukaryota</taxon>
        <taxon>Sar</taxon>
        <taxon>Alveolata</taxon>
        <taxon>Colpodellida</taxon>
        <taxon>Vitrellaceae</taxon>
        <taxon>Vitrella</taxon>
    </lineage>
</organism>
<feature type="compositionally biased region" description="Gly residues" evidence="1">
    <location>
        <begin position="88"/>
        <end position="97"/>
    </location>
</feature>
<evidence type="ECO:0000313" key="2">
    <source>
        <dbReference type="EMBL" id="CEL91791.1"/>
    </source>
</evidence>
<dbReference type="EMBL" id="CDMY01000022">
    <property type="protein sequence ID" value="CEL91791.1"/>
    <property type="molecule type" value="Genomic_DNA"/>
</dbReference>
<name>A0A0G4E8I0_VITBC</name>
<feature type="compositionally biased region" description="Basic and acidic residues" evidence="1">
    <location>
        <begin position="259"/>
        <end position="269"/>
    </location>
</feature>
<feature type="compositionally biased region" description="Basic and acidic residues" evidence="1">
    <location>
        <begin position="642"/>
        <end position="651"/>
    </location>
</feature>
<feature type="compositionally biased region" description="Low complexity" evidence="1">
    <location>
        <begin position="470"/>
        <end position="500"/>
    </location>
</feature>
<feature type="region of interest" description="Disordered" evidence="1">
    <location>
        <begin position="666"/>
        <end position="743"/>
    </location>
</feature>
<feature type="compositionally biased region" description="Pro residues" evidence="1">
    <location>
        <begin position="606"/>
        <end position="623"/>
    </location>
</feature>
<feature type="region of interest" description="Disordered" evidence="1">
    <location>
        <begin position="75"/>
        <end position="99"/>
    </location>
</feature>
<feature type="compositionally biased region" description="Basic and acidic residues" evidence="1">
    <location>
        <begin position="666"/>
        <end position="686"/>
    </location>
</feature>
<dbReference type="OrthoDB" id="5951731at2759"/>
<keyword evidence="3" id="KW-1185">Reference proteome</keyword>
<dbReference type="VEuPathDB" id="CryptoDB:Vbra_19994"/>